<dbReference type="Proteomes" id="UP000297031">
    <property type="component" value="Chromosome"/>
</dbReference>
<evidence type="ECO:0000313" key="3">
    <source>
        <dbReference type="Proteomes" id="UP000297031"/>
    </source>
</evidence>
<dbReference type="CDD" id="cd00303">
    <property type="entry name" value="retropepsin_like"/>
    <property type="match status" value="1"/>
</dbReference>
<protein>
    <recommendedName>
        <fullName evidence="4">Peptidase A2 domain-containing protein</fullName>
    </recommendedName>
</protein>
<dbReference type="Pfam" id="PF13975">
    <property type="entry name" value="gag-asp_proteas"/>
    <property type="match status" value="1"/>
</dbReference>
<evidence type="ECO:0000313" key="2">
    <source>
        <dbReference type="EMBL" id="QCD35422.1"/>
    </source>
</evidence>
<keyword evidence="3" id="KW-1185">Reference proteome</keyword>
<accession>A0A4P7VGX3</accession>
<dbReference type="EMBL" id="CP039393">
    <property type="protein sequence ID" value="QCD35422.1"/>
    <property type="molecule type" value="Genomic_DNA"/>
</dbReference>
<evidence type="ECO:0008006" key="4">
    <source>
        <dbReference type="Google" id="ProtNLM"/>
    </source>
</evidence>
<dbReference type="InterPro" id="IPR021109">
    <property type="entry name" value="Peptidase_aspartic_dom_sf"/>
</dbReference>
<feature type="chain" id="PRO_5020708894" description="Peptidase A2 domain-containing protein" evidence="1">
    <location>
        <begin position="28"/>
        <end position="499"/>
    </location>
</feature>
<reference evidence="2 3" key="1">
    <citation type="submission" date="2019-02" db="EMBL/GenBank/DDBJ databases">
        <title>Isolation and identification of novel species under the genus Muribaculum.</title>
        <authorList>
            <person name="Miyake S."/>
            <person name="Ding Y."/>
            <person name="Low A."/>
            <person name="Soh M."/>
            <person name="Seedorf H."/>
        </authorList>
    </citation>
    <scope>NUCLEOTIDE SEQUENCE [LARGE SCALE GENOMIC DNA]</scope>
    <source>
        <strain evidence="2 3">TLL-A4</strain>
    </source>
</reference>
<dbReference type="Gene3D" id="2.40.70.10">
    <property type="entry name" value="Acid Proteases"/>
    <property type="match status" value="1"/>
</dbReference>
<sequence>MRSPCMMFHKWLIILTIGLVASISANSQSVDERIANAMNASDWFGLDSIYESTPKDSINPFLEVFSRCLIGNRLNRPDVSIPAFEELFNNYNESLDLNNYLSSSVMWAMDLSRVGKNKEAASLMSQVIEQSLQYLDSVAVMTMRSYESKYRELSTYQPYAMSIDGDEGVIPFKLTQVGRTEKPGLAIELERCQVNGHDVKPTFDTGAGVNIVNDSIARLCGLIYQESDVNVMGVGRKSARLAIAKELVLGNVTLTDVPFYVVDMSTGNREADNYLSHLELIVGSELMLAIKDLTVDFIKRSISIPREAAVRSDKQSNMCFSSQMNLLVKGGVDGRPLLFNLDTGDASTGILMPSFYKRNKDYVLSHSVPDTIRQAGLGGWIKIEGFNLENPLIKLGNSQVRGQSIFVCGDNSSIPMFADDVDCNLGLQSIILFDRIRFNMVDMTLTAMPVKKSDELNLNASKIKYNHKPEYTDWQAVGMLLFGVTKQLIYPYSVDNPDL</sequence>
<dbReference type="OrthoDB" id="1049626at2"/>
<name>A0A4P7VGX3_9BACT</name>
<feature type="signal peptide" evidence="1">
    <location>
        <begin position="1"/>
        <end position="27"/>
    </location>
</feature>
<dbReference type="KEGG" id="mgod:E7746_05680"/>
<evidence type="ECO:0000256" key="1">
    <source>
        <dbReference type="SAM" id="SignalP"/>
    </source>
</evidence>
<organism evidence="2 3">
    <name type="scientific">Muribaculum gordoncarteri</name>
    <dbReference type="NCBI Taxonomy" id="2530390"/>
    <lineage>
        <taxon>Bacteria</taxon>
        <taxon>Pseudomonadati</taxon>
        <taxon>Bacteroidota</taxon>
        <taxon>Bacteroidia</taxon>
        <taxon>Bacteroidales</taxon>
        <taxon>Muribaculaceae</taxon>
        <taxon>Muribaculum</taxon>
    </lineage>
</organism>
<gene>
    <name evidence="2" type="ORF">E7746_05680</name>
</gene>
<keyword evidence="1" id="KW-0732">Signal</keyword>
<dbReference type="AlphaFoldDB" id="A0A4P7VGX3"/>
<proteinExistence type="predicted"/>
<dbReference type="SUPFAM" id="SSF50630">
    <property type="entry name" value="Acid proteases"/>
    <property type="match status" value="1"/>
</dbReference>